<dbReference type="GO" id="GO:0003677">
    <property type="term" value="F:DNA binding"/>
    <property type="evidence" value="ECO:0007669"/>
    <property type="project" value="InterPro"/>
</dbReference>
<dbReference type="InterPro" id="IPR007459">
    <property type="entry name" value="DNA_pol3_chi"/>
</dbReference>
<dbReference type="PANTHER" id="PTHR38767:SF1">
    <property type="entry name" value="DNA POLYMERASE III SUBUNIT CHI"/>
    <property type="match status" value="1"/>
</dbReference>
<organism evidence="1 2">
    <name type="scientific">Cognatishimia activa</name>
    <dbReference type="NCBI Taxonomy" id="1715691"/>
    <lineage>
        <taxon>Bacteria</taxon>
        <taxon>Pseudomonadati</taxon>
        <taxon>Pseudomonadota</taxon>
        <taxon>Alphaproteobacteria</taxon>
        <taxon>Rhodobacterales</taxon>
        <taxon>Paracoccaceae</taxon>
        <taxon>Cognatishimia</taxon>
    </lineage>
</organism>
<evidence type="ECO:0000313" key="1">
    <source>
        <dbReference type="EMBL" id="CUK27169.1"/>
    </source>
</evidence>
<dbReference type="InterPro" id="IPR036768">
    <property type="entry name" value="PolIII_chi_sf"/>
</dbReference>
<dbReference type="GO" id="GO:0003887">
    <property type="term" value="F:DNA-directed DNA polymerase activity"/>
    <property type="evidence" value="ECO:0007669"/>
    <property type="project" value="InterPro"/>
</dbReference>
<name>A0A0P1IUA5_9RHOB</name>
<dbReference type="RefSeq" id="WP_058316065.1">
    <property type="nucleotide sequence ID" value="NZ_CYTO01000024.1"/>
</dbReference>
<dbReference type="SUPFAM" id="SSF102400">
    <property type="entry name" value="DNA polymerase III chi subunit"/>
    <property type="match status" value="1"/>
</dbReference>
<dbReference type="PANTHER" id="PTHR38767">
    <property type="entry name" value="DNA POLYMERASE III SUBUNIT CHI"/>
    <property type="match status" value="1"/>
</dbReference>
<keyword evidence="2" id="KW-1185">Reference proteome</keyword>
<dbReference type="Pfam" id="PF04364">
    <property type="entry name" value="DNA_pol3_chi"/>
    <property type="match status" value="1"/>
</dbReference>
<gene>
    <name evidence="1" type="ORF">TA5114_02991</name>
</gene>
<accession>A0A0P1IUA5</accession>
<protein>
    <submittedName>
        <fullName evidence="1">DNA polymerase III subunit chi</fullName>
    </submittedName>
</protein>
<dbReference type="OrthoDB" id="9795973at2"/>
<dbReference type="AlphaFoldDB" id="A0A0P1IUA5"/>
<evidence type="ECO:0000313" key="2">
    <source>
        <dbReference type="Proteomes" id="UP000051184"/>
    </source>
</evidence>
<dbReference type="Gene3D" id="3.40.50.10110">
    <property type="entry name" value="DNA polymerase III subunit chi"/>
    <property type="match status" value="1"/>
</dbReference>
<dbReference type="GO" id="GO:0032298">
    <property type="term" value="P:positive regulation of DNA-templated DNA replication initiation"/>
    <property type="evidence" value="ECO:0007669"/>
    <property type="project" value="TreeGrafter"/>
</dbReference>
<proteinExistence type="predicted"/>
<sequence length="155" mass="16739">MGAAYFYHLTQSALDQALPMLLGKAREAGWRIVVRGTDAAHLDHLDQKLWLGRDDDFLPHGQAGGAHDAHQPILLTTDAAIPNGASCIMTVNGAAISADEVQNLERVCVLFDGLDESAVAHARTQWKALTDAGCAAQYWSEESGRWEKKAEKSAA</sequence>
<reference evidence="2" key="1">
    <citation type="submission" date="2015-09" db="EMBL/GenBank/DDBJ databases">
        <authorList>
            <person name="Rodrigo-Torres Lidia"/>
            <person name="Arahal R.David."/>
        </authorList>
    </citation>
    <scope>NUCLEOTIDE SEQUENCE [LARGE SCALE GENOMIC DNA]</scope>
    <source>
        <strain evidence="2">CECT 5114</strain>
    </source>
</reference>
<dbReference type="STRING" id="1715691.TA5113_03012"/>
<dbReference type="GO" id="GO:0006260">
    <property type="term" value="P:DNA replication"/>
    <property type="evidence" value="ECO:0007669"/>
    <property type="project" value="InterPro"/>
</dbReference>
<dbReference type="EMBL" id="CYUE01000021">
    <property type="protein sequence ID" value="CUK27169.1"/>
    <property type="molecule type" value="Genomic_DNA"/>
</dbReference>
<dbReference type="Proteomes" id="UP000051184">
    <property type="component" value="Unassembled WGS sequence"/>
</dbReference>
<dbReference type="NCBIfam" id="NF004347">
    <property type="entry name" value="PRK05728.1-4"/>
    <property type="match status" value="1"/>
</dbReference>